<dbReference type="RefSeq" id="WP_097144780.1">
    <property type="nucleotide sequence ID" value="NZ_OBEA01000002.1"/>
</dbReference>
<dbReference type="AlphaFoldDB" id="A0A285IF47"/>
<evidence type="ECO:0000256" key="5">
    <source>
        <dbReference type="RuleBase" id="RU361277"/>
    </source>
</evidence>
<dbReference type="PANTHER" id="PTHR43880:SF12">
    <property type="entry name" value="ALCOHOL DEHYDROGENASE CLASS-3"/>
    <property type="match status" value="1"/>
</dbReference>
<dbReference type="InterPro" id="IPR036291">
    <property type="entry name" value="NAD(P)-bd_dom_sf"/>
</dbReference>
<gene>
    <name evidence="7" type="ORF">CVM39_11905</name>
    <name evidence="8" type="ORF">SAMN06297129_0985</name>
</gene>
<keyword evidence="3" id="KW-0560">Oxidoreductase</keyword>
<dbReference type="Pfam" id="PF08240">
    <property type="entry name" value="ADH_N"/>
    <property type="match status" value="1"/>
</dbReference>
<name>A0A285IF47_9RHOB</name>
<keyword evidence="1 5" id="KW-0479">Metal-binding</keyword>
<dbReference type="Pfam" id="PF00107">
    <property type="entry name" value="ADH_zinc_N"/>
    <property type="match status" value="1"/>
</dbReference>
<dbReference type="GO" id="GO:0046294">
    <property type="term" value="P:formaldehyde catabolic process"/>
    <property type="evidence" value="ECO:0007669"/>
    <property type="project" value="TreeGrafter"/>
</dbReference>
<accession>A0A285IF47</accession>
<keyword evidence="10" id="KW-1185">Reference proteome</keyword>
<dbReference type="InterPro" id="IPR002328">
    <property type="entry name" value="ADH_Zn_CS"/>
</dbReference>
<organism evidence="8 9">
    <name type="scientific">Pseudooceanicola antarcticus</name>
    <dbReference type="NCBI Taxonomy" id="1247613"/>
    <lineage>
        <taxon>Bacteria</taxon>
        <taxon>Pseudomonadati</taxon>
        <taxon>Pseudomonadota</taxon>
        <taxon>Alphaproteobacteria</taxon>
        <taxon>Rhodobacterales</taxon>
        <taxon>Paracoccaceae</taxon>
        <taxon>Pseudooceanicola</taxon>
    </lineage>
</organism>
<dbReference type="Proteomes" id="UP000231655">
    <property type="component" value="Unassembled WGS sequence"/>
</dbReference>
<dbReference type="EMBL" id="OBEA01000002">
    <property type="protein sequence ID" value="SNY46553.1"/>
    <property type="molecule type" value="Genomic_DNA"/>
</dbReference>
<dbReference type="SUPFAM" id="SSF50129">
    <property type="entry name" value="GroES-like"/>
    <property type="match status" value="2"/>
</dbReference>
<evidence type="ECO:0000256" key="3">
    <source>
        <dbReference type="ARBA" id="ARBA00023002"/>
    </source>
</evidence>
<keyword evidence="2 5" id="KW-0862">Zinc</keyword>
<dbReference type="SMART" id="SM00829">
    <property type="entry name" value="PKS_ER"/>
    <property type="match status" value="1"/>
</dbReference>
<keyword evidence="4" id="KW-0520">NAD</keyword>
<evidence type="ECO:0000313" key="9">
    <source>
        <dbReference type="Proteomes" id="UP000231655"/>
    </source>
</evidence>
<evidence type="ECO:0000256" key="2">
    <source>
        <dbReference type="ARBA" id="ARBA00022833"/>
    </source>
</evidence>
<dbReference type="GO" id="GO:0005829">
    <property type="term" value="C:cytosol"/>
    <property type="evidence" value="ECO:0007669"/>
    <property type="project" value="TreeGrafter"/>
</dbReference>
<comment type="similarity">
    <text evidence="5">Belongs to the zinc-containing alcohol dehydrogenase family.</text>
</comment>
<proteinExistence type="inferred from homology"/>
<dbReference type="EMBL" id="PGTD01000016">
    <property type="protein sequence ID" value="PJE29133.1"/>
    <property type="molecule type" value="Genomic_DNA"/>
</dbReference>
<reference evidence="7 10" key="2">
    <citation type="journal article" date="2018" name="Int. J. Syst. Evol. Microbiol.">
        <title>Pseudooceanicola lipolyticus sp. nov., a marine alphaproteobacterium, reclassification of Oceanicola flagellatus as Pseudooceanicola flagellatus comb. nov. and emended description of the genus Pseudooceanicola.</title>
        <authorList>
            <person name="Huang M.-M."/>
            <person name="Guo L.-L."/>
            <person name="Wu Y.-H."/>
            <person name="Lai Q.-L."/>
            <person name="Shao Z.-Z."/>
            <person name="Wang C.-S."/>
            <person name="Wu M."/>
            <person name="Xu X.-W."/>
        </authorList>
    </citation>
    <scope>NUCLEOTIDE SEQUENCE [LARGE SCALE GENOMIC DNA]</scope>
    <source>
        <strain evidence="7 10">Ar-45</strain>
    </source>
</reference>
<dbReference type="Proteomes" id="UP000231702">
    <property type="component" value="Unassembled WGS sequence"/>
</dbReference>
<dbReference type="InterPro" id="IPR013149">
    <property type="entry name" value="ADH-like_C"/>
</dbReference>
<dbReference type="GO" id="GO:0051903">
    <property type="term" value="F:S-(hydroxymethyl)glutathione dehydrogenase [NAD(P)+] activity"/>
    <property type="evidence" value="ECO:0007669"/>
    <property type="project" value="TreeGrafter"/>
</dbReference>
<dbReference type="Gene3D" id="3.90.180.10">
    <property type="entry name" value="Medium-chain alcohol dehydrogenases, catalytic domain"/>
    <property type="match status" value="1"/>
</dbReference>
<reference evidence="8 9" key="1">
    <citation type="submission" date="2017-09" db="EMBL/GenBank/DDBJ databases">
        <authorList>
            <person name="Ehlers B."/>
            <person name="Leendertz F.H."/>
        </authorList>
    </citation>
    <scope>NUCLEOTIDE SEQUENCE [LARGE SCALE GENOMIC DNA]</scope>
    <source>
        <strain evidence="8 9">CGMCC 1.12662</strain>
    </source>
</reference>
<evidence type="ECO:0000313" key="10">
    <source>
        <dbReference type="Proteomes" id="UP000231702"/>
    </source>
</evidence>
<evidence type="ECO:0000313" key="7">
    <source>
        <dbReference type="EMBL" id="PJE29133.1"/>
    </source>
</evidence>
<dbReference type="InterPro" id="IPR013154">
    <property type="entry name" value="ADH-like_N"/>
</dbReference>
<evidence type="ECO:0000313" key="8">
    <source>
        <dbReference type="EMBL" id="SNY46553.1"/>
    </source>
</evidence>
<dbReference type="Gene3D" id="3.40.50.720">
    <property type="entry name" value="NAD(P)-binding Rossmann-like Domain"/>
    <property type="match status" value="1"/>
</dbReference>
<dbReference type="OrthoDB" id="9770544at2"/>
<feature type="domain" description="Enoyl reductase (ER)" evidence="6">
    <location>
        <begin position="11"/>
        <end position="358"/>
    </location>
</feature>
<sequence length="361" mass="37768">MQTIKAAVCREFNAPMTIEEVRLRAPEMGEVEVELEAVAICHSDISFWQGGFGGAAPAVFGHEAAGRVTAIGVGVQGVKVGDAVCVTLIRACGHCDCCGSGQPTICETPHDPIGQSPLSLPDGTPVMQAMASGAFAEKMVVDQSQVVTIPDDMPMDAASLISCGVITGVGAAVYASEIRAGDDVVVIGAGGVGLNAIQGARIAGARRIVAVDLVDEKLEAAKEFGATDVVSAEGKPWSAVKKILGRGADAVLVTVGVAPVYDMAPRYLARGGRVVMVGMPHGDKTSSYSPLIMADAGQGIVGSKMGNVVIKRDIPWMIDMYRQGRLKLDELISGRWQLEQINEAIADTLEGRARRNVIMLK</sequence>
<comment type="cofactor">
    <cofactor evidence="5">
        <name>Zn(2+)</name>
        <dbReference type="ChEBI" id="CHEBI:29105"/>
    </cofactor>
</comment>
<dbReference type="SUPFAM" id="SSF51735">
    <property type="entry name" value="NAD(P)-binding Rossmann-fold domains"/>
    <property type="match status" value="1"/>
</dbReference>
<protein>
    <submittedName>
        <fullName evidence="7">Zinc-binding dehydrogenase</fullName>
    </submittedName>
    <submittedName>
        <fullName evidence="8">Zn-dependent alcohol dehydrogenase</fullName>
    </submittedName>
</protein>
<evidence type="ECO:0000256" key="4">
    <source>
        <dbReference type="ARBA" id="ARBA00023027"/>
    </source>
</evidence>
<dbReference type="PROSITE" id="PS00059">
    <property type="entry name" value="ADH_ZINC"/>
    <property type="match status" value="1"/>
</dbReference>
<dbReference type="PANTHER" id="PTHR43880">
    <property type="entry name" value="ALCOHOL DEHYDROGENASE"/>
    <property type="match status" value="1"/>
</dbReference>
<dbReference type="GO" id="GO:0008270">
    <property type="term" value="F:zinc ion binding"/>
    <property type="evidence" value="ECO:0007669"/>
    <property type="project" value="InterPro"/>
</dbReference>
<evidence type="ECO:0000259" key="6">
    <source>
        <dbReference type="SMART" id="SM00829"/>
    </source>
</evidence>
<dbReference type="InterPro" id="IPR011032">
    <property type="entry name" value="GroES-like_sf"/>
</dbReference>
<evidence type="ECO:0000256" key="1">
    <source>
        <dbReference type="ARBA" id="ARBA00022723"/>
    </source>
</evidence>
<dbReference type="InterPro" id="IPR020843">
    <property type="entry name" value="ER"/>
</dbReference>